<evidence type="ECO:0000313" key="9">
    <source>
        <dbReference type="EMBL" id="OOO63050.1"/>
    </source>
</evidence>
<evidence type="ECO:0000256" key="3">
    <source>
        <dbReference type="ARBA" id="ARBA00022670"/>
    </source>
</evidence>
<proteinExistence type="predicted"/>
<protein>
    <submittedName>
        <fullName evidence="10">Accessory regulator AgrB</fullName>
    </submittedName>
</protein>
<keyword evidence="2" id="KW-0673">Quorum sensing</keyword>
<feature type="transmembrane region" description="Helical" evidence="8">
    <location>
        <begin position="52"/>
        <end position="72"/>
    </location>
</feature>
<dbReference type="RefSeq" id="WP_078023554.1">
    <property type="nucleotide sequence ID" value="NZ_JADPGM010000002.1"/>
</dbReference>
<evidence type="ECO:0000313" key="11">
    <source>
        <dbReference type="Proteomes" id="UP000190206"/>
    </source>
</evidence>
<reference evidence="10 12" key="2">
    <citation type="submission" date="2016-12" db="EMBL/GenBank/DDBJ databases">
        <title>Clostridium tepidum sp. nov., a close relative of Clostridium sporogenes and Clostridium botulinum Group I.</title>
        <authorList>
            <person name="Dobritsa A.P."/>
            <person name="Kutumbaka K.K."/>
            <person name="Werner K."/>
            <person name="Wiedmann M."/>
            <person name="Asmus A."/>
            <person name="Samadpour M."/>
        </authorList>
    </citation>
    <scope>NUCLEOTIDE SEQUENCE [LARGE SCALE GENOMIC DNA]</scope>
    <source>
        <strain evidence="10 12">IEH 97212</strain>
    </source>
</reference>
<dbReference type="Proteomes" id="UP000190256">
    <property type="component" value="Unassembled WGS sequence"/>
</dbReference>
<dbReference type="EMBL" id="MRAE01000003">
    <property type="protein sequence ID" value="OOO69625.1"/>
    <property type="molecule type" value="Genomic_DNA"/>
</dbReference>
<feature type="transmembrane region" description="Helical" evidence="8">
    <location>
        <begin position="84"/>
        <end position="103"/>
    </location>
</feature>
<organism evidence="10 12">
    <name type="scientific">Clostridium tepidum</name>
    <dbReference type="NCBI Taxonomy" id="1962263"/>
    <lineage>
        <taxon>Bacteria</taxon>
        <taxon>Bacillati</taxon>
        <taxon>Bacillota</taxon>
        <taxon>Clostridia</taxon>
        <taxon>Eubacteriales</taxon>
        <taxon>Clostridiaceae</taxon>
        <taxon>Clostridium</taxon>
    </lineage>
</organism>
<keyword evidence="11" id="KW-1185">Reference proteome</keyword>
<dbReference type="STRING" id="1962263.BS637_04375"/>
<keyword evidence="3" id="KW-0645">Protease</keyword>
<keyword evidence="7 8" id="KW-0472">Membrane</keyword>
<evidence type="ECO:0000256" key="6">
    <source>
        <dbReference type="ARBA" id="ARBA00022989"/>
    </source>
</evidence>
<dbReference type="GO" id="GO:0016020">
    <property type="term" value="C:membrane"/>
    <property type="evidence" value="ECO:0007669"/>
    <property type="project" value="InterPro"/>
</dbReference>
<dbReference type="SMART" id="SM00793">
    <property type="entry name" value="AgrB"/>
    <property type="match status" value="1"/>
</dbReference>
<evidence type="ECO:0000256" key="5">
    <source>
        <dbReference type="ARBA" id="ARBA00022801"/>
    </source>
</evidence>
<dbReference type="EMBL" id="MRAD01000003">
    <property type="protein sequence ID" value="OOO63050.1"/>
    <property type="molecule type" value="Genomic_DNA"/>
</dbReference>
<dbReference type="AlphaFoldDB" id="A0A1S9IHE6"/>
<dbReference type="GO" id="GO:0009372">
    <property type="term" value="P:quorum sensing"/>
    <property type="evidence" value="ECO:0007669"/>
    <property type="project" value="UniProtKB-KW"/>
</dbReference>
<evidence type="ECO:0000256" key="8">
    <source>
        <dbReference type="SAM" id="Phobius"/>
    </source>
</evidence>
<dbReference type="GO" id="GO:0008233">
    <property type="term" value="F:peptidase activity"/>
    <property type="evidence" value="ECO:0007669"/>
    <property type="project" value="UniProtKB-KW"/>
</dbReference>
<dbReference type="Proteomes" id="UP000190206">
    <property type="component" value="Unassembled WGS sequence"/>
</dbReference>
<gene>
    <name evidence="9" type="ORF">BS637_04375</name>
    <name evidence="10" type="ORF">BS638_02180</name>
</gene>
<dbReference type="InterPro" id="IPR006741">
    <property type="entry name" value="AgrB"/>
</dbReference>
<keyword evidence="6 8" id="KW-1133">Transmembrane helix</keyword>
<comment type="caution">
    <text evidence="10">The sequence shown here is derived from an EMBL/GenBank/DDBJ whole genome shotgun (WGS) entry which is preliminary data.</text>
</comment>
<dbReference type="OrthoDB" id="2854767at2"/>
<feature type="transmembrane region" description="Helical" evidence="8">
    <location>
        <begin position="179"/>
        <end position="198"/>
    </location>
</feature>
<dbReference type="Pfam" id="PF04647">
    <property type="entry name" value="AgrB"/>
    <property type="match status" value="1"/>
</dbReference>
<feature type="transmembrane region" description="Helical" evidence="8">
    <location>
        <begin position="154"/>
        <end position="173"/>
    </location>
</feature>
<feature type="transmembrane region" description="Helical" evidence="8">
    <location>
        <begin position="28"/>
        <end position="46"/>
    </location>
</feature>
<evidence type="ECO:0000313" key="10">
    <source>
        <dbReference type="EMBL" id="OOO69625.1"/>
    </source>
</evidence>
<accession>A0A1S9IHE6</accession>
<evidence type="ECO:0000313" key="12">
    <source>
        <dbReference type="Proteomes" id="UP000190256"/>
    </source>
</evidence>
<feature type="transmembrane region" description="Helical" evidence="8">
    <location>
        <begin position="109"/>
        <end position="128"/>
    </location>
</feature>
<reference evidence="9 11" key="1">
    <citation type="submission" date="2016-12" db="EMBL/GenBank/DDBJ databases">
        <title>Clostridium tepidum sp. nov., a close relative of Clostridium sporogenes and Clostridium botulinum Group I.</title>
        <authorList>
            <person name="Dobritsa A.P."/>
            <person name="Kutumbaka K."/>
            <person name="Werner K."/>
            <person name="Samadpour M."/>
        </authorList>
    </citation>
    <scope>NUCLEOTIDE SEQUENCE [LARGE SCALE GENOMIC DNA]</scope>
    <source>
        <strain evidence="9 11">PE</strain>
    </source>
</reference>
<keyword evidence="5" id="KW-0378">Hydrolase</keyword>
<name>A0A1S9IHE6_9CLOT</name>
<keyword evidence="1" id="KW-1003">Cell membrane</keyword>
<evidence type="ECO:0000256" key="1">
    <source>
        <dbReference type="ARBA" id="ARBA00022475"/>
    </source>
</evidence>
<dbReference type="GO" id="GO:0006508">
    <property type="term" value="P:proteolysis"/>
    <property type="evidence" value="ECO:0007669"/>
    <property type="project" value="UniProtKB-KW"/>
</dbReference>
<evidence type="ECO:0000256" key="2">
    <source>
        <dbReference type="ARBA" id="ARBA00022654"/>
    </source>
</evidence>
<evidence type="ECO:0000256" key="7">
    <source>
        <dbReference type="ARBA" id="ARBA00023136"/>
    </source>
</evidence>
<sequence>MINTEIISNNIAKKIALELNLDNDRKEVIAYGIFAFFQTIFSIFLISVFGYIFNTLIEVLVISFTISILRKFSGGVHATSPNNCAIIGTIICVGFAKMVMLLANLLTNINVTLVLGIIIFLFSYYIIYKLAPVDSKSKPIEKVKKIKRLKKKSILTLNIYAVIILINFFLYYKTGHKKFIIYFLCIYIGVLWQVFTLTQWGHVVVKKLDNILNYLYI</sequence>
<keyword evidence="4 8" id="KW-0812">Transmembrane</keyword>
<evidence type="ECO:0000256" key="4">
    <source>
        <dbReference type="ARBA" id="ARBA00022692"/>
    </source>
</evidence>